<evidence type="ECO:0000313" key="2">
    <source>
        <dbReference type="Proteomes" id="UP000807469"/>
    </source>
</evidence>
<reference evidence="1" key="1">
    <citation type="submission" date="2020-11" db="EMBL/GenBank/DDBJ databases">
        <authorList>
            <consortium name="DOE Joint Genome Institute"/>
            <person name="Ahrendt S."/>
            <person name="Riley R."/>
            <person name="Andreopoulos W."/>
            <person name="Labutti K."/>
            <person name="Pangilinan J."/>
            <person name="Ruiz-Duenas F.J."/>
            <person name="Barrasa J.M."/>
            <person name="Sanchez-Garcia M."/>
            <person name="Camarero S."/>
            <person name="Miyauchi S."/>
            <person name="Serrano A."/>
            <person name="Linde D."/>
            <person name="Babiker R."/>
            <person name="Drula E."/>
            <person name="Ayuso-Fernandez I."/>
            <person name="Pacheco R."/>
            <person name="Padilla G."/>
            <person name="Ferreira P."/>
            <person name="Barriuso J."/>
            <person name="Kellner H."/>
            <person name="Castanera R."/>
            <person name="Alfaro M."/>
            <person name="Ramirez L."/>
            <person name="Pisabarro A.G."/>
            <person name="Kuo A."/>
            <person name="Tritt A."/>
            <person name="Lipzen A."/>
            <person name="He G."/>
            <person name="Yan M."/>
            <person name="Ng V."/>
            <person name="Cullen D."/>
            <person name="Martin F."/>
            <person name="Rosso M.-N."/>
            <person name="Henrissat B."/>
            <person name="Hibbett D."/>
            <person name="Martinez A.T."/>
            <person name="Grigoriev I.V."/>
        </authorList>
    </citation>
    <scope>NUCLEOTIDE SEQUENCE</scope>
    <source>
        <strain evidence="1">CIRM-BRFM 674</strain>
    </source>
</reference>
<comment type="caution">
    <text evidence="1">The sequence shown here is derived from an EMBL/GenBank/DDBJ whole genome shotgun (WGS) entry which is preliminary data.</text>
</comment>
<dbReference type="AlphaFoldDB" id="A0A9P5ZD64"/>
<protein>
    <submittedName>
        <fullName evidence="1">Uncharacterized protein</fullName>
    </submittedName>
</protein>
<organism evidence="1 2">
    <name type="scientific">Pholiota conissans</name>
    <dbReference type="NCBI Taxonomy" id="109636"/>
    <lineage>
        <taxon>Eukaryota</taxon>
        <taxon>Fungi</taxon>
        <taxon>Dikarya</taxon>
        <taxon>Basidiomycota</taxon>
        <taxon>Agaricomycotina</taxon>
        <taxon>Agaricomycetes</taxon>
        <taxon>Agaricomycetidae</taxon>
        <taxon>Agaricales</taxon>
        <taxon>Agaricineae</taxon>
        <taxon>Strophariaceae</taxon>
        <taxon>Pholiota</taxon>
    </lineage>
</organism>
<dbReference type="OrthoDB" id="2730545at2759"/>
<evidence type="ECO:0000313" key="1">
    <source>
        <dbReference type="EMBL" id="KAF9484775.1"/>
    </source>
</evidence>
<dbReference type="EMBL" id="MU155140">
    <property type="protein sequence ID" value="KAF9484775.1"/>
    <property type="molecule type" value="Genomic_DNA"/>
</dbReference>
<accession>A0A9P5ZD64</accession>
<name>A0A9P5ZD64_9AGAR</name>
<proteinExistence type="predicted"/>
<gene>
    <name evidence="1" type="ORF">BDN70DRAFT_872021</name>
</gene>
<dbReference type="Proteomes" id="UP000807469">
    <property type="component" value="Unassembled WGS sequence"/>
</dbReference>
<keyword evidence="2" id="KW-1185">Reference proteome</keyword>
<sequence>MAATSPVWELQQRIAPLKKLVDRGIPCILWGDDALKFAHNVTPICYSDLHILVPDTLLDSAGATLVDDGTYDRTTIPSEKYVELFGELNAGEYAFPRSVRLVHRTVPCRWAEYSEVPRHILLVPESYYGFEVQSHIGEFKSFCPPLDLAAYRDVLVPEFHTMLEGLVHFSMYPPTGHEHCLFSDNEFITGLLEARMRGRKREEVQQEIMDEIETEDCAWFMQSRFKRKYTDCGNLEYEDGYKQKKAFRLRLSMIANPISRARKRGI</sequence>